<organism evidence="5 6">
    <name type="scientific">Culicoidibacter larvae</name>
    <dbReference type="NCBI Taxonomy" id="2579976"/>
    <lineage>
        <taxon>Bacteria</taxon>
        <taxon>Bacillati</taxon>
        <taxon>Bacillota</taxon>
        <taxon>Culicoidibacteria</taxon>
        <taxon>Culicoidibacterales</taxon>
        <taxon>Culicoidibacteraceae</taxon>
        <taxon>Culicoidibacter</taxon>
    </lineage>
</organism>
<evidence type="ECO:0000256" key="4">
    <source>
        <dbReference type="RuleBase" id="RU003690"/>
    </source>
</evidence>
<dbReference type="SUPFAM" id="SSF51445">
    <property type="entry name" value="(Trans)glycosidases"/>
    <property type="match status" value="1"/>
</dbReference>
<dbReference type="PANTHER" id="PTHR10353:SF139">
    <property type="entry name" value="6-PHOSPHO-BETA-GLUCOSIDASE GMUD"/>
    <property type="match status" value="1"/>
</dbReference>
<accession>A0A5R8QBH1</accession>
<dbReference type="GO" id="GO:0005829">
    <property type="term" value="C:cytosol"/>
    <property type="evidence" value="ECO:0007669"/>
    <property type="project" value="TreeGrafter"/>
</dbReference>
<dbReference type="RefSeq" id="WP_138191167.1">
    <property type="nucleotide sequence ID" value="NZ_VBWP01000006.1"/>
</dbReference>
<protein>
    <submittedName>
        <fullName evidence="5">Glycoside hydrolase family 1 protein</fullName>
    </submittedName>
</protein>
<keyword evidence="3" id="KW-0326">Glycosidase</keyword>
<dbReference type="GO" id="GO:0008422">
    <property type="term" value="F:beta-glucosidase activity"/>
    <property type="evidence" value="ECO:0007669"/>
    <property type="project" value="TreeGrafter"/>
</dbReference>
<proteinExistence type="inferred from homology"/>
<reference evidence="5 6" key="1">
    <citation type="submission" date="2019-05" db="EMBL/GenBank/DDBJ databases">
        <title>Culicoidintestinum kansasii gen. nov., sp. nov. from the gastrointestinal tract of the biting midge, Culicoides sonorensis.</title>
        <authorList>
            <person name="Neupane S."/>
            <person name="Ghosh A."/>
            <person name="Gunther S."/>
            <person name="Martin K."/>
            <person name="Zurek L."/>
        </authorList>
    </citation>
    <scope>NUCLEOTIDE SEQUENCE [LARGE SCALE GENOMIC DNA]</scope>
    <source>
        <strain evidence="5 6">CS-1</strain>
    </source>
</reference>
<sequence>MAKIEFSADFDWGTASSGPQSEGSADKPHESLWEYWYAKDPERFYQQVGPKITCDSYHRYKEDVAIMKELGLKSFRTSIQWSRLIKDLETGEPDEKAVAFYNDYINEMIAAGVEPVMNLFHFDTPIALEHEYGGFKNKHVAELFVKFATTAFTLFGDRVKRWITFNEPVAHAKGAYLYDFIYPNEVNTRSYTQANYNILLAHAGSVEAYHKLNLDGEIGIVVDLLPPIPRSQNSGDLLAAEVFDLFTNRIFMDPCVKGEYADQYLELLEKHNCNFEYTSEELELIKNNTVDFIGINYYQPQRVKAPARLPNINDVFMPDWYFDNYEMPNRRMNVHRGWEIYPKTIYDIAMRVKNEYGNIKWYVSENGMGVHDEDRFKDETGMICDDYRIEFIQEHLQWLNKAIQEGSNCQGYHLWTFVDNWSWTNAYKNRYGYVSLDLKTRNRTIKKSGYWIKEVIANNGFEELKPEFE</sequence>
<dbReference type="Proteomes" id="UP000306912">
    <property type="component" value="Unassembled WGS sequence"/>
</dbReference>
<gene>
    <name evidence="5" type="ORF">FEZ08_07795</name>
</gene>
<name>A0A5R8QBH1_9FIRM</name>
<dbReference type="OrthoDB" id="9765195at2"/>
<dbReference type="GO" id="GO:0016052">
    <property type="term" value="P:carbohydrate catabolic process"/>
    <property type="evidence" value="ECO:0007669"/>
    <property type="project" value="TreeGrafter"/>
</dbReference>
<evidence type="ECO:0000256" key="3">
    <source>
        <dbReference type="ARBA" id="ARBA00023295"/>
    </source>
</evidence>
<dbReference type="InterPro" id="IPR001360">
    <property type="entry name" value="Glyco_hydro_1"/>
</dbReference>
<dbReference type="FunFam" id="3.20.20.80:FF:000004">
    <property type="entry name" value="Beta-glucosidase 6-phospho-beta-glucosidase"/>
    <property type="match status" value="1"/>
</dbReference>
<comment type="similarity">
    <text evidence="1 4">Belongs to the glycosyl hydrolase 1 family.</text>
</comment>
<evidence type="ECO:0000313" key="6">
    <source>
        <dbReference type="Proteomes" id="UP000306912"/>
    </source>
</evidence>
<dbReference type="PRINTS" id="PR00131">
    <property type="entry name" value="GLHYDRLASE1"/>
</dbReference>
<dbReference type="EMBL" id="VBWP01000006">
    <property type="protein sequence ID" value="TLG72941.1"/>
    <property type="molecule type" value="Genomic_DNA"/>
</dbReference>
<keyword evidence="2 5" id="KW-0378">Hydrolase</keyword>
<dbReference type="PANTHER" id="PTHR10353">
    <property type="entry name" value="GLYCOSYL HYDROLASE"/>
    <property type="match status" value="1"/>
</dbReference>
<dbReference type="Gene3D" id="3.20.20.80">
    <property type="entry name" value="Glycosidases"/>
    <property type="match status" value="1"/>
</dbReference>
<keyword evidence="6" id="KW-1185">Reference proteome</keyword>
<evidence type="ECO:0000313" key="5">
    <source>
        <dbReference type="EMBL" id="TLG72941.1"/>
    </source>
</evidence>
<dbReference type="InParanoid" id="A0A5R8QBH1"/>
<dbReference type="AlphaFoldDB" id="A0A5R8QBH1"/>
<dbReference type="InterPro" id="IPR017853">
    <property type="entry name" value="GH"/>
</dbReference>
<comment type="caution">
    <text evidence="5">The sequence shown here is derived from an EMBL/GenBank/DDBJ whole genome shotgun (WGS) entry which is preliminary data.</text>
</comment>
<dbReference type="Pfam" id="PF00232">
    <property type="entry name" value="Glyco_hydro_1"/>
    <property type="match status" value="1"/>
</dbReference>
<evidence type="ECO:0000256" key="2">
    <source>
        <dbReference type="ARBA" id="ARBA00022801"/>
    </source>
</evidence>
<evidence type="ECO:0000256" key="1">
    <source>
        <dbReference type="ARBA" id="ARBA00010838"/>
    </source>
</evidence>